<gene>
    <name evidence="1" type="ORF">CBOVIS_LOCUS11187</name>
</gene>
<dbReference type="OrthoDB" id="5860495at2759"/>
<dbReference type="Proteomes" id="UP000494206">
    <property type="component" value="Unassembled WGS sequence"/>
</dbReference>
<comment type="caution">
    <text evidence="1">The sequence shown here is derived from an EMBL/GenBank/DDBJ whole genome shotgun (WGS) entry which is preliminary data.</text>
</comment>
<dbReference type="EMBL" id="CADEPM010000008">
    <property type="protein sequence ID" value="CAB3409547.1"/>
    <property type="molecule type" value="Genomic_DNA"/>
</dbReference>
<accession>A0A8S1F6T7</accession>
<evidence type="ECO:0008006" key="3">
    <source>
        <dbReference type="Google" id="ProtNLM"/>
    </source>
</evidence>
<evidence type="ECO:0000313" key="2">
    <source>
        <dbReference type="Proteomes" id="UP000494206"/>
    </source>
</evidence>
<evidence type="ECO:0000313" key="1">
    <source>
        <dbReference type="EMBL" id="CAB3409547.1"/>
    </source>
</evidence>
<protein>
    <recommendedName>
        <fullName evidence="3">PPPDE domain-containing protein</fullName>
    </recommendedName>
</protein>
<keyword evidence="2" id="KW-1185">Reference proteome</keyword>
<reference evidence="1 2" key="1">
    <citation type="submission" date="2020-04" db="EMBL/GenBank/DDBJ databases">
        <authorList>
            <person name="Laetsch R D."/>
            <person name="Stevens L."/>
            <person name="Kumar S."/>
            <person name="Blaxter L. M."/>
        </authorList>
    </citation>
    <scope>NUCLEOTIDE SEQUENCE [LARGE SCALE GENOMIC DNA]</scope>
</reference>
<sequence>MSLKFKQHGAKWVPKVKFITYSNGCIFSRYLNPEELLKFAEEEGANDEIIKEAKIWKHRLSLFIPIVFGLWHEFTIIKSTNWYWSFEKNFECLVVQRSSNHNDVLTQFDGNKRLGEACNEGRWDHDIDFGENICNIIEWILNENELNNDYHMFRSNCHFFASRVYEAVTRTMRKRHHYDKLPALKPN</sequence>
<dbReference type="AlphaFoldDB" id="A0A8S1F6T7"/>
<organism evidence="1 2">
    <name type="scientific">Caenorhabditis bovis</name>
    <dbReference type="NCBI Taxonomy" id="2654633"/>
    <lineage>
        <taxon>Eukaryota</taxon>
        <taxon>Metazoa</taxon>
        <taxon>Ecdysozoa</taxon>
        <taxon>Nematoda</taxon>
        <taxon>Chromadorea</taxon>
        <taxon>Rhabditida</taxon>
        <taxon>Rhabditina</taxon>
        <taxon>Rhabditomorpha</taxon>
        <taxon>Rhabditoidea</taxon>
        <taxon>Rhabditidae</taxon>
        <taxon>Peloderinae</taxon>
        <taxon>Caenorhabditis</taxon>
    </lineage>
</organism>
<name>A0A8S1F6T7_9PELO</name>
<proteinExistence type="predicted"/>